<dbReference type="Gene3D" id="3.40.1370.10">
    <property type="match status" value="1"/>
</dbReference>
<sequence>METKIFLENDQRKKKAIGLIHRVYLSQLKNSRKYTASTKTKSEVRGGGKKPWRQKGTGQARAGSIRSPLWVGGGVIFGPKPRLVSKKINKKERRLAILSALYLKKKQFIYINEDTFLDFNQIKTKKICNLIKELNLNFNCKILFILSKPNKYFWLSARNLKTVKISTASCVNLEQILKANYIILSSNSLELINSTYGKQYE</sequence>
<dbReference type="InterPro" id="IPR013005">
    <property type="entry name" value="Ribosomal_uL4-like"/>
</dbReference>
<keyword evidence="5" id="KW-0687">Ribonucleoprotein</keyword>
<dbReference type="SUPFAM" id="SSF52166">
    <property type="entry name" value="Ribosomal protein L4"/>
    <property type="match status" value="1"/>
</dbReference>
<dbReference type="GO" id="GO:0005840">
    <property type="term" value="C:ribosome"/>
    <property type="evidence" value="ECO:0007669"/>
    <property type="project" value="UniProtKB-KW"/>
</dbReference>
<dbReference type="PANTHER" id="PTHR10746:SF17">
    <property type="entry name" value="LARGE RIBOSOMAL SUBUNIT PROTEIN UL4C"/>
    <property type="match status" value="1"/>
</dbReference>
<dbReference type="GO" id="GO:0006412">
    <property type="term" value="P:translation"/>
    <property type="evidence" value="ECO:0007669"/>
    <property type="project" value="InterPro"/>
</dbReference>
<evidence type="ECO:0000256" key="5">
    <source>
        <dbReference type="ARBA" id="ARBA00023274"/>
    </source>
</evidence>
<keyword evidence="4 9" id="KW-0689">Ribosomal protein</keyword>
<proteinExistence type="inferred from homology"/>
<evidence type="ECO:0000256" key="1">
    <source>
        <dbReference type="ARBA" id="ARBA00010528"/>
    </source>
</evidence>
<dbReference type="InterPro" id="IPR002136">
    <property type="entry name" value="Ribosomal_uL4"/>
</dbReference>
<evidence type="ECO:0000313" key="9">
    <source>
        <dbReference type="EMBL" id="AYO28582.1"/>
    </source>
</evidence>
<dbReference type="InterPro" id="IPR023574">
    <property type="entry name" value="Ribosomal_uL4_dom_sf"/>
</dbReference>
<dbReference type="GO" id="GO:0019843">
    <property type="term" value="F:rRNA binding"/>
    <property type="evidence" value="ECO:0007669"/>
    <property type="project" value="UniProtKB-KW"/>
</dbReference>
<evidence type="ECO:0000256" key="6">
    <source>
        <dbReference type="ARBA" id="ARBA00035208"/>
    </source>
</evidence>
<dbReference type="NCBIfam" id="TIGR03953">
    <property type="entry name" value="rplD_bact"/>
    <property type="match status" value="1"/>
</dbReference>
<evidence type="ECO:0000256" key="8">
    <source>
        <dbReference type="SAM" id="MobiDB-lite"/>
    </source>
</evidence>
<evidence type="ECO:0000256" key="3">
    <source>
        <dbReference type="ARBA" id="ARBA00022884"/>
    </source>
</evidence>
<protein>
    <recommendedName>
        <fullName evidence="6">Large ribosomal subunit protein uL4c</fullName>
    </recommendedName>
    <alternativeName>
        <fullName evidence="7">50S ribosomal protein L4, chloroplastic</fullName>
    </alternativeName>
</protein>
<accession>A0A3G2R050</accession>
<dbReference type="GO" id="GO:1990904">
    <property type="term" value="C:ribonucleoprotein complex"/>
    <property type="evidence" value="ECO:0007669"/>
    <property type="project" value="UniProtKB-KW"/>
</dbReference>
<dbReference type="GeneID" id="38571942"/>
<dbReference type="EMBL" id="MH795131">
    <property type="protein sequence ID" value="AYO28582.1"/>
    <property type="molecule type" value="Genomic_DNA"/>
</dbReference>
<comment type="similarity">
    <text evidence="1">Belongs to the universal ribosomal protein uL4 family.</text>
</comment>
<organism evidence="9">
    <name type="scientific">Mallomonas splendens</name>
    <dbReference type="NCBI Taxonomy" id="52552"/>
    <lineage>
        <taxon>Eukaryota</taxon>
        <taxon>Sar</taxon>
        <taxon>Stramenopiles</taxon>
        <taxon>Ochrophyta</taxon>
        <taxon>Synurophyceae</taxon>
        <taxon>Synurales</taxon>
        <taxon>Mallomonadaceae</taxon>
        <taxon>Mallomonas</taxon>
    </lineage>
</organism>
<gene>
    <name evidence="9" type="primary">rpl4</name>
</gene>
<keyword evidence="3" id="KW-0694">RNA-binding</keyword>
<dbReference type="HAMAP" id="MF_01328_B">
    <property type="entry name" value="Ribosomal_uL4_B"/>
    <property type="match status" value="1"/>
</dbReference>
<feature type="region of interest" description="Disordered" evidence="8">
    <location>
        <begin position="36"/>
        <end position="61"/>
    </location>
</feature>
<reference evidence="9" key="1">
    <citation type="submission" date="2018-08" db="EMBL/GenBank/DDBJ databases">
        <title>Comparative Plastid Genomics of Synurophyceae: Evolutionary Evidence of Lateral Gene Transfer and Inverted Repeat Dynamics.</title>
        <authorList>
            <person name="Kim J.I."/>
            <person name="Shin H."/>
            <person name="Skaloud P."/>
            <person name="Jung J."/>
            <person name="Yoon H.S."/>
            <person name="Archibald J.M."/>
            <person name="Shin W."/>
        </authorList>
    </citation>
    <scope>NUCLEOTIDE SEQUENCE</scope>
    <source>
        <strain evidence="9">CCMP1782</strain>
    </source>
</reference>
<evidence type="ECO:0000256" key="2">
    <source>
        <dbReference type="ARBA" id="ARBA00022730"/>
    </source>
</evidence>
<evidence type="ECO:0000256" key="4">
    <source>
        <dbReference type="ARBA" id="ARBA00022980"/>
    </source>
</evidence>
<dbReference type="PANTHER" id="PTHR10746">
    <property type="entry name" value="50S RIBOSOMAL PROTEIN L4"/>
    <property type="match status" value="1"/>
</dbReference>
<dbReference type="GO" id="GO:0003735">
    <property type="term" value="F:structural constituent of ribosome"/>
    <property type="evidence" value="ECO:0007669"/>
    <property type="project" value="InterPro"/>
</dbReference>
<keyword evidence="9" id="KW-0934">Plastid</keyword>
<dbReference type="Pfam" id="PF00573">
    <property type="entry name" value="Ribosomal_L4"/>
    <property type="match status" value="1"/>
</dbReference>
<keyword evidence="2" id="KW-0699">rRNA-binding</keyword>
<name>A0A3G2R050_9STRA</name>
<evidence type="ECO:0000256" key="7">
    <source>
        <dbReference type="ARBA" id="ARBA00035387"/>
    </source>
</evidence>
<dbReference type="RefSeq" id="YP_009545428.1">
    <property type="nucleotide sequence ID" value="NC_040135.1"/>
</dbReference>
<geneLocation type="plastid" evidence="9"/>
<dbReference type="AlphaFoldDB" id="A0A3G2R050"/>